<dbReference type="RefSeq" id="WP_213378357.1">
    <property type="nucleotide sequence ID" value="NZ_AP024563.1"/>
</dbReference>
<keyword evidence="1" id="KW-0732">Signal</keyword>
<gene>
    <name evidence="3" type="ORF">Atep_19040</name>
</gene>
<reference evidence="3 4" key="1">
    <citation type="submission" date="2021-04" db="EMBL/GenBank/DDBJ databases">
        <title>Complete genome sequencing of Allochromatium tepidum strain NZ.</title>
        <authorList>
            <person name="Tsukatani Y."/>
            <person name="Mori H."/>
        </authorList>
    </citation>
    <scope>NUCLEOTIDE SEQUENCE [LARGE SCALE GENOMIC DNA]</scope>
    <source>
        <strain evidence="3 4">NZ</strain>
    </source>
</reference>
<organism evidence="3 4">
    <name type="scientific">Allochromatium tepidum</name>
    <dbReference type="NCBI Taxonomy" id="553982"/>
    <lineage>
        <taxon>Bacteria</taxon>
        <taxon>Pseudomonadati</taxon>
        <taxon>Pseudomonadota</taxon>
        <taxon>Gammaproteobacteria</taxon>
        <taxon>Chromatiales</taxon>
        <taxon>Chromatiaceae</taxon>
        <taxon>Allochromatium</taxon>
    </lineage>
</organism>
<feature type="chain" id="PRO_5045903071" description="Tll0287-like domain-containing protein" evidence="1">
    <location>
        <begin position="28"/>
        <end position="195"/>
    </location>
</feature>
<sequence>MNPIARPILTAAGLYLLTGLTPALASADDPMTEEAKQIVKEFAGQLLSELNAALESSGPVGAIAVCNERAPAIAAELGESSGWEVGRTSLKTRNTLLNTPDAWEMQVLESFETRLADGQPIDTLARAEVVEDERGRVFRFMKAIPTAELCLACHGEHIAEPVLEVLDEHYPDDRARGFKVGDIRGAFTLSKPLSD</sequence>
<evidence type="ECO:0000256" key="1">
    <source>
        <dbReference type="SAM" id="SignalP"/>
    </source>
</evidence>
<evidence type="ECO:0000259" key="2">
    <source>
        <dbReference type="Pfam" id="PF11845"/>
    </source>
</evidence>
<dbReference type="Proteomes" id="UP000680679">
    <property type="component" value="Chromosome"/>
</dbReference>
<dbReference type="InterPro" id="IPR021796">
    <property type="entry name" value="Tll0287-like_dom"/>
</dbReference>
<accession>A0ABN6GBJ3</accession>
<evidence type="ECO:0000313" key="3">
    <source>
        <dbReference type="EMBL" id="BCU07227.1"/>
    </source>
</evidence>
<feature type="signal peptide" evidence="1">
    <location>
        <begin position="1"/>
        <end position="27"/>
    </location>
</feature>
<protein>
    <recommendedName>
        <fullName evidence="2">Tll0287-like domain-containing protein</fullName>
    </recommendedName>
</protein>
<keyword evidence="4" id="KW-1185">Reference proteome</keyword>
<evidence type="ECO:0000313" key="4">
    <source>
        <dbReference type="Proteomes" id="UP000680679"/>
    </source>
</evidence>
<feature type="domain" description="Tll0287-like" evidence="2">
    <location>
        <begin position="32"/>
        <end position="192"/>
    </location>
</feature>
<proteinExistence type="predicted"/>
<dbReference type="Pfam" id="PF11845">
    <property type="entry name" value="Tll0287-like"/>
    <property type="match status" value="1"/>
</dbReference>
<dbReference type="EMBL" id="AP024563">
    <property type="protein sequence ID" value="BCU07227.1"/>
    <property type="molecule type" value="Genomic_DNA"/>
</dbReference>
<name>A0ABN6GBJ3_9GAMM</name>